<evidence type="ECO:0000256" key="6">
    <source>
        <dbReference type="ARBA" id="ARBA00023034"/>
    </source>
</evidence>
<evidence type="ECO:0000256" key="9">
    <source>
        <dbReference type="PIRNR" id="PIRNR037094"/>
    </source>
</evidence>
<dbReference type="EMBL" id="JAOPGA020001709">
    <property type="protein sequence ID" value="KAL0490698.1"/>
    <property type="molecule type" value="Genomic_DNA"/>
</dbReference>
<keyword evidence="13" id="KW-1185">Reference proteome</keyword>
<dbReference type="InterPro" id="IPR017107">
    <property type="entry name" value="AP1_complex_gsu"/>
</dbReference>
<sequence>MVRDCKTAEEERKVVTTECAAIRTALKEQNQYRAKNVAKLIYIHMLGYPTQFGQMECVTLITSSKYPEKRIGYLALMILLDENQEVLPLTEHTLKKDLDDKNQFVQALALTTIANIGSVDICRDLSSEVEKLLITAPSYIRKKAALAAVRIISKCPELIDNYIEKMDTLLSNEQQQRNHAVLITSLCLIIEIVRAKTDDQPTQTQDLNNEDDKKKYVTKRKYVLHFRKYIPILLKLLRGLIMSPYALEHDVGGVSDPFLQVKILRLLRVLGKGSTKASEAMNDVLVQVATNTDSPKNAGNAVLYECVKIIMDIESEKGLRVLGINQLSKFLGSRDHNLRYVALQMLAKVAHKDFHDVNRHQKTIIECLKDADLSIRKRALDLIIVLVNQDNCKSLVGELMTYLQSSSNEDSFKEQLTTKMCTLIETYAPDKEWKIDTLLKLIITSGQYVREEIATVFIGLITQSKELQSRITKKLFHTLKKISSNQSVILKQGVLLQVGVWCIGEYADLALDGSEPDEEPISQEQIVDLLFELMSNIPRESINGKHSTTSSDDSDSSNSKWSTSHDISRAFLLMALVKLCSHISDSNSVERIKTFLDQNRNVMELEFQQRCCEYYVLLNDLEEEKRRKILDRMPPIEIQHIVNSLANSGNNSNQPSSSVKSPKSPTTTLPIQKPKTSLEQLISIDEEDQPVITAPSGNNSMSILESFFDSDVTDVLPSNPISLPVNNKSSGNTFGEMSLLDGLLSPALGPVVMPVSTPPVSFSAPNQNGPRKVPLLNKNGITIRMDCKVLDAVNNPQLLNAIIYFSNSNSYEISNIDFMMSVPKNYINLQMFKSSDSKVPANSDGKVTQKLKLTNLQHGVKPISFKFKFQYKDESSQQIVVEEGKIVL</sequence>
<dbReference type="InterPro" id="IPR050840">
    <property type="entry name" value="Adaptor_Complx_Large_Subunit"/>
</dbReference>
<dbReference type="Gene3D" id="2.60.40.1230">
    <property type="match status" value="1"/>
</dbReference>
<evidence type="ECO:0000256" key="7">
    <source>
        <dbReference type="ARBA" id="ARBA00023136"/>
    </source>
</evidence>
<dbReference type="Pfam" id="PF02883">
    <property type="entry name" value="Alpha_adaptinC2"/>
    <property type="match status" value="1"/>
</dbReference>
<evidence type="ECO:0000256" key="8">
    <source>
        <dbReference type="ARBA" id="ARBA00023329"/>
    </source>
</evidence>
<dbReference type="Pfam" id="PF01602">
    <property type="entry name" value="Adaptin_N"/>
    <property type="match status" value="1"/>
</dbReference>
<keyword evidence="5 9" id="KW-0653">Protein transport</keyword>
<dbReference type="GO" id="GO:0030121">
    <property type="term" value="C:AP-1 adaptor complex"/>
    <property type="evidence" value="ECO:0007669"/>
    <property type="project" value="InterPro"/>
</dbReference>
<organism evidence="12 13">
    <name type="scientific">Acrasis kona</name>
    <dbReference type="NCBI Taxonomy" id="1008807"/>
    <lineage>
        <taxon>Eukaryota</taxon>
        <taxon>Discoba</taxon>
        <taxon>Heterolobosea</taxon>
        <taxon>Tetramitia</taxon>
        <taxon>Eutetramitia</taxon>
        <taxon>Acrasidae</taxon>
        <taxon>Acrasis</taxon>
    </lineage>
</organism>
<dbReference type="AlphaFoldDB" id="A0AAW2ZLF6"/>
<dbReference type="PROSITE" id="PS50180">
    <property type="entry name" value="GAE"/>
    <property type="match status" value="1"/>
</dbReference>
<dbReference type="SUPFAM" id="SSF48371">
    <property type="entry name" value="ARM repeat"/>
    <property type="match status" value="1"/>
</dbReference>
<dbReference type="GO" id="GO:0016192">
    <property type="term" value="P:vesicle-mediated transport"/>
    <property type="evidence" value="ECO:0007669"/>
    <property type="project" value="InterPro"/>
</dbReference>
<evidence type="ECO:0000256" key="4">
    <source>
        <dbReference type="ARBA" id="ARBA00022448"/>
    </source>
</evidence>
<gene>
    <name evidence="12" type="ORF">AKO1_009692</name>
</gene>
<dbReference type="InterPro" id="IPR002553">
    <property type="entry name" value="Clathrin/coatomer_adapt-like_N"/>
</dbReference>
<name>A0AAW2ZLF6_9EUKA</name>
<keyword evidence="7 9" id="KW-0472">Membrane</keyword>
<feature type="region of interest" description="Disordered" evidence="10">
    <location>
        <begin position="541"/>
        <end position="560"/>
    </location>
</feature>
<dbReference type="Proteomes" id="UP001431209">
    <property type="component" value="Unassembled WGS sequence"/>
</dbReference>
<comment type="caution">
    <text evidence="12">The sequence shown here is derived from an EMBL/GenBank/DDBJ whole genome shotgun (WGS) entry which is preliminary data.</text>
</comment>
<reference evidence="12 13" key="1">
    <citation type="submission" date="2024-03" db="EMBL/GenBank/DDBJ databases">
        <title>The Acrasis kona genome and developmental transcriptomes reveal deep origins of eukaryotic multicellular pathways.</title>
        <authorList>
            <person name="Sheikh S."/>
            <person name="Fu C.-J."/>
            <person name="Brown M.W."/>
            <person name="Baldauf S.L."/>
        </authorList>
    </citation>
    <scope>NUCLEOTIDE SEQUENCE [LARGE SCALE GENOMIC DNA]</scope>
    <source>
        <strain evidence="12 13">ATCC MYA-3509</strain>
    </source>
</reference>
<dbReference type="Gene3D" id="1.25.10.10">
    <property type="entry name" value="Leucine-rich Repeat Variant"/>
    <property type="match status" value="1"/>
</dbReference>
<evidence type="ECO:0000313" key="13">
    <source>
        <dbReference type="Proteomes" id="UP001431209"/>
    </source>
</evidence>
<evidence type="ECO:0000313" key="12">
    <source>
        <dbReference type="EMBL" id="KAL0490698.1"/>
    </source>
</evidence>
<dbReference type="InterPro" id="IPR016024">
    <property type="entry name" value="ARM-type_fold"/>
</dbReference>
<comment type="similarity">
    <text evidence="3 9">Belongs to the adaptor complexes large subunit family.</text>
</comment>
<keyword evidence="8 9" id="KW-0968">Cytoplasmic vesicle</keyword>
<comment type="subcellular location">
    <subcellularLocation>
        <location evidence="1">Cytoplasmic vesicle membrane</location>
    </subcellularLocation>
    <subcellularLocation>
        <location evidence="2">Golgi apparatus</location>
    </subcellularLocation>
</comment>
<feature type="region of interest" description="Disordered" evidence="10">
    <location>
        <begin position="646"/>
        <end position="674"/>
    </location>
</feature>
<feature type="compositionally biased region" description="Low complexity" evidence="10">
    <location>
        <begin position="547"/>
        <end position="560"/>
    </location>
</feature>
<evidence type="ECO:0000256" key="2">
    <source>
        <dbReference type="ARBA" id="ARBA00004555"/>
    </source>
</evidence>
<evidence type="ECO:0000256" key="10">
    <source>
        <dbReference type="SAM" id="MobiDB-lite"/>
    </source>
</evidence>
<dbReference type="InterPro" id="IPR013041">
    <property type="entry name" value="Clathrin_app_Ig-like_sf"/>
</dbReference>
<dbReference type="InterPro" id="IPR008152">
    <property type="entry name" value="Clathrin_a/b/g-adaptin_app_Ig"/>
</dbReference>
<evidence type="ECO:0000256" key="3">
    <source>
        <dbReference type="ARBA" id="ARBA00006613"/>
    </source>
</evidence>
<dbReference type="PIRSF" id="PIRSF037094">
    <property type="entry name" value="AP1_complex_gamma"/>
    <property type="match status" value="1"/>
</dbReference>
<dbReference type="GO" id="GO:0006886">
    <property type="term" value="P:intracellular protein transport"/>
    <property type="evidence" value="ECO:0007669"/>
    <property type="project" value="UniProtKB-UniRule"/>
</dbReference>
<dbReference type="InterPro" id="IPR008153">
    <property type="entry name" value="GAE_dom"/>
</dbReference>
<keyword evidence="4 9" id="KW-0813">Transport</keyword>
<protein>
    <recommendedName>
        <fullName evidence="9">AP-1 complex subunit gamma</fullName>
    </recommendedName>
</protein>
<feature type="domain" description="GAE" evidence="11">
    <location>
        <begin position="768"/>
        <end position="888"/>
    </location>
</feature>
<dbReference type="SMART" id="SM00809">
    <property type="entry name" value="Alpha_adaptinC2"/>
    <property type="match status" value="1"/>
</dbReference>
<proteinExistence type="inferred from homology"/>
<dbReference type="PANTHER" id="PTHR22780">
    <property type="entry name" value="ADAPTIN, ALPHA/GAMMA/EPSILON"/>
    <property type="match status" value="1"/>
</dbReference>
<dbReference type="SUPFAM" id="SSF49348">
    <property type="entry name" value="Clathrin adaptor appendage domain"/>
    <property type="match status" value="1"/>
</dbReference>
<dbReference type="InterPro" id="IPR011989">
    <property type="entry name" value="ARM-like"/>
</dbReference>
<feature type="compositionally biased region" description="Low complexity" evidence="10">
    <location>
        <begin position="647"/>
        <end position="668"/>
    </location>
</feature>
<evidence type="ECO:0000259" key="11">
    <source>
        <dbReference type="PROSITE" id="PS50180"/>
    </source>
</evidence>
<keyword evidence="6 9" id="KW-0333">Golgi apparatus</keyword>
<accession>A0AAW2ZLF6</accession>
<evidence type="ECO:0000256" key="1">
    <source>
        <dbReference type="ARBA" id="ARBA00004156"/>
    </source>
</evidence>
<evidence type="ECO:0000256" key="5">
    <source>
        <dbReference type="ARBA" id="ARBA00022927"/>
    </source>
</evidence>